<evidence type="ECO:0000313" key="3">
    <source>
        <dbReference type="EnsemblProtists" id="EOD28629"/>
    </source>
</evidence>
<feature type="region of interest" description="Disordered" evidence="1">
    <location>
        <begin position="364"/>
        <end position="413"/>
    </location>
</feature>
<dbReference type="HOGENOM" id="CLU_408532_0_0_1"/>
<dbReference type="AlphaFoldDB" id="A0A0D3JYP4"/>
<keyword evidence="4" id="KW-1185">Reference proteome</keyword>
<dbReference type="RefSeq" id="XP_005781058.1">
    <property type="nucleotide sequence ID" value="XM_005781001.1"/>
</dbReference>
<dbReference type="PANTHER" id="PTHR46936:SF1">
    <property type="entry name" value="ARABINOSYLTRANSFERASE XEG113"/>
    <property type="match status" value="1"/>
</dbReference>
<dbReference type="Proteomes" id="UP000013827">
    <property type="component" value="Unassembled WGS sequence"/>
</dbReference>
<dbReference type="InterPro" id="IPR053250">
    <property type="entry name" value="Glycosyltransferase_77"/>
</dbReference>
<evidence type="ECO:0000313" key="4">
    <source>
        <dbReference type="Proteomes" id="UP000013827"/>
    </source>
</evidence>
<accession>A0A0D3JYP4</accession>
<reference evidence="3" key="2">
    <citation type="submission" date="2024-10" db="UniProtKB">
        <authorList>
            <consortium name="EnsemblProtists"/>
        </authorList>
    </citation>
    <scope>IDENTIFICATION</scope>
</reference>
<dbReference type="PaxDb" id="2903-EOD28629"/>
<feature type="domain" description="Nucleotide-diphospho-sugar transferase" evidence="2">
    <location>
        <begin position="103"/>
        <end position="338"/>
    </location>
</feature>
<reference evidence="4" key="1">
    <citation type="journal article" date="2013" name="Nature">
        <title>Pan genome of the phytoplankton Emiliania underpins its global distribution.</title>
        <authorList>
            <person name="Read B.A."/>
            <person name="Kegel J."/>
            <person name="Klute M.J."/>
            <person name="Kuo A."/>
            <person name="Lefebvre S.C."/>
            <person name="Maumus F."/>
            <person name="Mayer C."/>
            <person name="Miller J."/>
            <person name="Monier A."/>
            <person name="Salamov A."/>
            <person name="Young J."/>
            <person name="Aguilar M."/>
            <person name="Claverie J.M."/>
            <person name="Frickenhaus S."/>
            <person name="Gonzalez K."/>
            <person name="Herman E.K."/>
            <person name="Lin Y.C."/>
            <person name="Napier J."/>
            <person name="Ogata H."/>
            <person name="Sarno A.F."/>
            <person name="Shmutz J."/>
            <person name="Schroeder D."/>
            <person name="de Vargas C."/>
            <person name="Verret F."/>
            <person name="von Dassow P."/>
            <person name="Valentin K."/>
            <person name="Van de Peer Y."/>
            <person name="Wheeler G."/>
            <person name="Dacks J.B."/>
            <person name="Delwiche C.F."/>
            <person name="Dyhrman S.T."/>
            <person name="Glockner G."/>
            <person name="John U."/>
            <person name="Richards T."/>
            <person name="Worden A.Z."/>
            <person name="Zhang X."/>
            <person name="Grigoriev I.V."/>
            <person name="Allen A.E."/>
            <person name="Bidle K."/>
            <person name="Borodovsky M."/>
            <person name="Bowler C."/>
            <person name="Brownlee C."/>
            <person name="Cock J.M."/>
            <person name="Elias M."/>
            <person name="Gladyshev V.N."/>
            <person name="Groth M."/>
            <person name="Guda C."/>
            <person name="Hadaegh A."/>
            <person name="Iglesias-Rodriguez M.D."/>
            <person name="Jenkins J."/>
            <person name="Jones B.M."/>
            <person name="Lawson T."/>
            <person name="Leese F."/>
            <person name="Lindquist E."/>
            <person name="Lobanov A."/>
            <person name="Lomsadze A."/>
            <person name="Malik S.B."/>
            <person name="Marsh M.E."/>
            <person name="Mackinder L."/>
            <person name="Mock T."/>
            <person name="Mueller-Roeber B."/>
            <person name="Pagarete A."/>
            <person name="Parker M."/>
            <person name="Probert I."/>
            <person name="Quesneville H."/>
            <person name="Raines C."/>
            <person name="Rensing S.A."/>
            <person name="Riano-Pachon D.M."/>
            <person name="Richier S."/>
            <person name="Rokitta S."/>
            <person name="Shiraiwa Y."/>
            <person name="Soanes D.M."/>
            <person name="van der Giezen M."/>
            <person name="Wahlund T.M."/>
            <person name="Williams B."/>
            <person name="Wilson W."/>
            <person name="Wolfe G."/>
            <person name="Wurch L.L."/>
        </authorList>
    </citation>
    <scope>NUCLEOTIDE SEQUENCE</scope>
</reference>
<protein>
    <recommendedName>
        <fullName evidence="2">Nucleotide-diphospho-sugar transferase domain-containing protein</fullName>
    </recommendedName>
</protein>
<evidence type="ECO:0000259" key="2">
    <source>
        <dbReference type="Pfam" id="PF03407"/>
    </source>
</evidence>
<dbReference type="KEGG" id="ehx:EMIHUDRAFT_114143"/>
<dbReference type="GO" id="GO:0052636">
    <property type="term" value="F:arabinosyltransferase activity"/>
    <property type="evidence" value="ECO:0007669"/>
    <property type="project" value="TreeGrafter"/>
</dbReference>
<dbReference type="EnsemblProtists" id="EOD28629">
    <property type="protein sequence ID" value="EOD28629"/>
    <property type="gene ID" value="EMIHUDRAFT_114143"/>
</dbReference>
<dbReference type="PANTHER" id="PTHR46936">
    <property type="entry name" value="ARABINOSYLTRANSFERASE XEG113"/>
    <property type="match status" value="1"/>
</dbReference>
<dbReference type="InterPro" id="IPR005069">
    <property type="entry name" value="Nucl-diP-sugar_transferase"/>
</dbReference>
<dbReference type="GeneID" id="17274174"/>
<proteinExistence type="predicted"/>
<dbReference type="Pfam" id="PF03407">
    <property type="entry name" value="Nucleotid_trans"/>
    <property type="match status" value="1"/>
</dbReference>
<feature type="region of interest" description="Disordered" evidence="1">
    <location>
        <begin position="1"/>
        <end position="20"/>
    </location>
</feature>
<organism evidence="3 4">
    <name type="scientific">Emiliania huxleyi (strain CCMP1516)</name>
    <dbReference type="NCBI Taxonomy" id="280463"/>
    <lineage>
        <taxon>Eukaryota</taxon>
        <taxon>Haptista</taxon>
        <taxon>Haptophyta</taxon>
        <taxon>Prymnesiophyceae</taxon>
        <taxon>Isochrysidales</taxon>
        <taxon>Noelaerhabdaceae</taxon>
        <taxon>Emiliania</taxon>
    </lineage>
</organism>
<sequence>MALAEPIPPTGDGRRGGYDHQANVQKESDTVRHMLAQDGFEQWSPDPSLLPPQAPAGASMDELLSAVPRAGGIAWLAFGNSGATEMLLNWVHHVIALRKGHAMVVACYDDGLFVHLRRLRVPAYNYSGALPPVHFRGTPFLFHRMGFLKAMTIKEVLLSGRHVLVSDSDVAWAKDPTAELAALAAAGASIAPSTDCLDAAADADKTPRGASPFMCGHSPGNTAGAVFNTGVIFLAASNSTVAFCERWARSTLKLETWWSDDQGVFNRLLTARGFYPVRAASSDGRLVHGPDGLVLGPLPARRFCSGHMVWMQQAGAAGECASVHATFTEFGDAGKRWRFLEAGLWGALPARYFSEGRYLSFAPPKPPPDPRPCHNGEGLWRPGGPVPRPCGGEDASHGLGGKRPGGVPAEEARRRSVRLRANLELMRRQLHALRDALALAYVLNRTLVLPHFDCLCDRSELVDYVPSCVYPGAPPGLAFPRKCSTHFVLNIHKLQYFLEPARYAASAPWTTRKPAPPLSLRAHSFLADPRTASAITDAPQRVRVLGRPPPVDEAHWPVSRCSAPHDRTCSSVLGAGDAAFDPAAAALGAGDGEPAAPDALSLRRGATNREVLRLLDAPAVRSARLVTLDDAEGAFGGWESDFEQAAGFANLESFFLLGGDWCCSSREANVGRLYPVDPPRLRVPARGS</sequence>
<dbReference type="GO" id="GO:0005794">
    <property type="term" value="C:Golgi apparatus"/>
    <property type="evidence" value="ECO:0007669"/>
    <property type="project" value="TreeGrafter"/>
</dbReference>
<name>A0A0D3JYP4_EMIH1</name>
<evidence type="ECO:0000256" key="1">
    <source>
        <dbReference type="SAM" id="MobiDB-lite"/>
    </source>
</evidence>